<evidence type="ECO:0000313" key="1">
    <source>
        <dbReference type="EMBL" id="MDN5216258.1"/>
    </source>
</evidence>
<accession>A0ABT8LJ06</accession>
<evidence type="ECO:0008006" key="3">
    <source>
        <dbReference type="Google" id="ProtNLM"/>
    </source>
</evidence>
<keyword evidence="2" id="KW-1185">Reference proteome</keyword>
<protein>
    <recommendedName>
        <fullName evidence="3">YCII-related domain-containing protein</fullName>
    </recommendedName>
</protein>
<gene>
    <name evidence="1" type="ORF">QQ020_29590</name>
</gene>
<dbReference type="RefSeq" id="WP_346761595.1">
    <property type="nucleotide sequence ID" value="NZ_JAUJEB010000008.1"/>
</dbReference>
<name>A0ABT8LJ06_9BACT</name>
<organism evidence="1 2">
    <name type="scientific">Agaribacillus aureus</name>
    <dbReference type="NCBI Taxonomy" id="3051825"/>
    <lineage>
        <taxon>Bacteria</taxon>
        <taxon>Pseudomonadati</taxon>
        <taxon>Bacteroidota</taxon>
        <taxon>Cytophagia</taxon>
        <taxon>Cytophagales</taxon>
        <taxon>Splendidivirgaceae</taxon>
        <taxon>Agaribacillus</taxon>
    </lineage>
</organism>
<dbReference type="EMBL" id="JAUJEB010000008">
    <property type="protein sequence ID" value="MDN5216258.1"/>
    <property type="molecule type" value="Genomic_DNA"/>
</dbReference>
<evidence type="ECO:0000313" key="2">
    <source>
        <dbReference type="Proteomes" id="UP001172083"/>
    </source>
</evidence>
<dbReference type="Gene3D" id="3.30.70.1060">
    <property type="entry name" value="Dimeric alpha+beta barrel"/>
    <property type="match status" value="1"/>
</dbReference>
<dbReference type="Proteomes" id="UP001172083">
    <property type="component" value="Unassembled WGS sequence"/>
</dbReference>
<reference evidence="1" key="1">
    <citation type="submission" date="2023-06" db="EMBL/GenBank/DDBJ databases">
        <title>Genomic of Agaribacillus aureum.</title>
        <authorList>
            <person name="Wang G."/>
        </authorList>
    </citation>
    <scope>NUCLEOTIDE SEQUENCE</scope>
    <source>
        <strain evidence="1">BMA12</strain>
    </source>
</reference>
<proteinExistence type="predicted"/>
<sequence>MKQYLILMQGGVIHSDQMSQDEKHQHFKAWGAYLSQLDATGKLISGFPLAKGGEVLNKWGAESKDGLDINAYMVLKASDYEEVEKHLVSCPFLEGDDASFIIKEVKPDP</sequence>
<comment type="caution">
    <text evidence="1">The sequence shown here is derived from an EMBL/GenBank/DDBJ whole genome shotgun (WGS) entry which is preliminary data.</text>
</comment>